<evidence type="ECO:0000313" key="3">
    <source>
        <dbReference type="Proteomes" id="UP000799324"/>
    </source>
</evidence>
<dbReference type="EMBL" id="MU004314">
    <property type="protein sequence ID" value="KAF2658518.1"/>
    <property type="molecule type" value="Genomic_DNA"/>
</dbReference>
<dbReference type="Proteomes" id="UP000799324">
    <property type="component" value="Unassembled WGS sequence"/>
</dbReference>
<feature type="compositionally biased region" description="Polar residues" evidence="1">
    <location>
        <begin position="1"/>
        <end position="10"/>
    </location>
</feature>
<gene>
    <name evidence="2" type="ORF">K491DRAFT_713461</name>
</gene>
<feature type="region of interest" description="Disordered" evidence="1">
    <location>
        <begin position="70"/>
        <end position="235"/>
    </location>
</feature>
<feature type="compositionally biased region" description="Basic residues" evidence="1">
    <location>
        <begin position="343"/>
        <end position="369"/>
    </location>
</feature>
<feature type="compositionally biased region" description="Basic and acidic residues" evidence="1">
    <location>
        <begin position="251"/>
        <end position="263"/>
    </location>
</feature>
<feature type="region of interest" description="Disordered" evidence="1">
    <location>
        <begin position="1"/>
        <end position="36"/>
    </location>
</feature>
<reference evidence="2" key="1">
    <citation type="journal article" date="2020" name="Stud. Mycol.">
        <title>101 Dothideomycetes genomes: a test case for predicting lifestyles and emergence of pathogens.</title>
        <authorList>
            <person name="Haridas S."/>
            <person name="Albert R."/>
            <person name="Binder M."/>
            <person name="Bloem J."/>
            <person name="Labutti K."/>
            <person name="Salamov A."/>
            <person name="Andreopoulos B."/>
            <person name="Baker S."/>
            <person name="Barry K."/>
            <person name="Bills G."/>
            <person name="Bluhm B."/>
            <person name="Cannon C."/>
            <person name="Castanera R."/>
            <person name="Culley D."/>
            <person name="Daum C."/>
            <person name="Ezra D."/>
            <person name="Gonzalez J."/>
            <person name="Henrissat B."/>
            <person name="Kuo A."/>
            <person name="Liang C."/>
            <person name="Lipzen A."/>
            <person name="Lutzoni F."/>
            <person name="Magnuson J."/>
            <person name="Mondo S."/>
            <person name="Nolan M."/>
            <person name="Ohm R."/>
            <person name="Pangilinan J."/>
            <person name="Park H.-J."/>
            <person name="Ramirez L."/>
            <person name="Alfaro M."/>
            <person name="Sun H."/>
            <person name="Tritt A."/>
            <person name="Yoshinaga Y."/>
            <person name="Zwiers L.-H."/>
            <person name="Turgeon B."/>
            <person name="Goodwin S."/>
            <person name="Spatafora J."/>
            <person name="Crous P."/>
            <person name="Grigoriev I."/>
        </authorList>
    </citation>
    <scope>NUCLEOTIDE SEQUENCE</scope>
    <source>
        <strain evidence="2">CBS 122681</strain>
    </source>
</reference>
<organism evidence="2 3">
    <name type="scientific">Lophiostoma macrostomum CBS 122681</name>
    <dbReference type="NCBI Taxonomy" id="1314788"/>
    <lineage>
        <taxon>Eukaryota</taxon>
        <taxon>Fungi</taxon>
        <taxon>Dikarya</taxon>
        <taxon>Ascomycota</taxon>
        <taxon>Pezizomycotina</taxon>
        <taxon>Dothideomycetes</taxon>
        <taxon>Pleosporomycetidae</taxon>
        <taxon>Pleosporales</taxon>
        <taxon>Lophiostomataceae</taxon>
        <taxon>Lophiostoma</taxon>
    </lineage>
</organism>
<name>A0A6A6THW9_9PLEO</name>
<evidence type="ECO:0000313" key="2">
    <source>
        <dbReference type="EMBL" id="KAF2658518.1"/>
    </source>
</evidence>
<accession>A0A6A6THW9</accession>
<feature type="compositionally biased region" description="Basic and acidic residues" evidence="1">
    <location>
        <begin position="186"/>
        <end position="200"/>
    </location>
</feature>
<dbReference type="AlphaFoldDB" id="A0A6A6THW9"/>
<protein>
    <submittedName>
        <fullName evidence="2">Uncharacterized protein</fullName>
    </submittedName>
</protein>
<feature type="region of interest" description="Disordered" evidence="1">
    <location>
        <begin position="251"/>
        <end position="273"/>
    </location>
</feature>
<feature type="region of interest" description="Disordered" evidence="1">
    <location>
        <begin position="336"/>
        <end position="369"/>
    </location>
</feature>
<feature type="compositionally biased region" description="Basic residues" evidence="1">
    <location>
        <begin position="109"/>
        <end position="120"/>
    </location>
</feature>
<feature type="compositionally biased region" description="Low complexity" evidence="1">
    <location>
        <begin position="14"/>
        <end position="29"/>
    </location>
</feature>
<evidence type="ECO:0000256" key="1">
    <source>
        <dbReference type="SAM" id="MobiDB-lite"/>
    </source>
</evidence>
<sequence length="369" mass="41320">MSSEGISASHGTDVPSPISVSSPRPESPVTQLGATVGASVMTAQTPSNNTSAIHEVGEIDTFKAVDHGVSGDTIMTPTASPARADPMTSKKMSIDPMTSHETYPVPAKAKPKNPKKAERKRMHEDFSECDNNTIGADDNGNPEPKRSKMSDYVSIEGSRYDEPDIDYARFTPKSSGAKKGPPKKKSLVDLIDKWDKEPKPYKGLYNHQLNPYSSVRTGPPKPKEQERDLGLPTANPFLPRHMRYELLPEKKSTTEGTGRRWEQDPNDNNIYRKRHPKNAPRIIVPTGWVTLSDLEFDMEDHILYPQYSLEDIDEEWYMVTMRKGMTDAELAEVRKANKEQAKLRKKAETKRKRNGGGARPTRRRTFAST</sequence>
<proteinExistence type="predicted"/>
<feature type="compositionally biased region" description="Polar residues" evidence="1">
    <location>
        <begin position="207"/>
        <end position="216"/>
    </location>
</feature>
<keyword evidence="3" id="KW-1185">Reference proteome</keyword>